<feature type="compositionally biased region" description="Basic and acidic residues" evidence="12">
    <location>
        <begin position="188"/>
        <end position="207"/>
    </location>
</feature>
<feature type="region of interest" description="Disordered" evidence="12">
    <location>
        <begin position="1"/>
        <end position="147"/>
    </location>
</feature>
<dbReference type="InterPro" id="IPR026998">
    <property type="entry name" value="Calpastatin"/>
</dbReference>
<dbReference type="PANTHER" id="PTHR10077:SF0">
    <property type="entry name" value="CALPASTATIN"/>
    <property type="match status" value="1"/>
</dbReference>
<keyword evidence="8" id="KW-0677">Repeat</keyword>
<feature type="region of interest" description="Disordered" evidence="12">
    <location>
        <begin position="598"/>
        <end position="819"/>
    </location>
</feature>
<keyword evidence="10" id="KW-0007">Acetylation</keyword>
<feature type="compositionally biased region" description="Low complexity" evidence="12">
    <location>
        <begin position="291"/>
        <end position="308"/>
    </location>
</feature>
<reference evidence="13 14" key="1">
    <citation type="submission" date="2020-06" db="EMBL/GenBank/DDBJ databases">
        <authorList>
            <consortium name="Wellcome Sanger Institute Data Sharing"/>
        </authorList>
    </citation>
    <scope>NUCLEOTIDE SEQUENCE [LARGE SCALE GENOMIC DNA]</scope>
</reference>
<feature type="compositionally biased region" description="Polar residues" evidence="12">
    <location>
        <begin position="481"/>
        <end position="499"/>
    </location>
</feature>
<feature type="compositionally biased region" description="Basic and acidic residues" evidence="12">
    <location>
        <begin position="779"/>
        <end position="789"/>
    </location>
</feature>
<evidence type="ECO:0000256" key="2">
    <source>
        <dbReference type="ARBA" id="ARBA00009487"/>
    </source>
</evidence>
<evidence type="ECO:0000256" key="9">
    <source>
        <dbReference type="ARBA" id="ARBA00022843"/>
    </source>
</evidence>
<evidence type="ECO:0000256" key="5">
    <source>
        <dbReference type="ARBA" id="ARBA00022553"/>
    </source>
</evidence>
<keyword evidence="6" id="KW-0646">Protease inhibitor</keyword>
<gene>
    <name evidence="13" type="primary">CAST</name>
</gene>
<evidence type="ECO:0000256" key="7">
    <source>
        <dbReference type="ARBA" id="ARBA00022704"/>
    </source>
</evidence>
<evidence type="ECO:0000256" key="1">
    <source>
        <dbReference type="ARBA" id="ARBA00002637"/>
    </source>
</evidence>
<feature type="compositionally biased region" description="Low complexity" evidence="12">
    <location>
        <begin position="239"/>
        <end position="257"/>
    </location>
</feature>
<feature type="compositionally biased region" description="Polar residues" evidence="12">
    <location>
        <begin position="809"/>
        <end position="819"/>
    </location>
</feature>
<feature type="compositionally biased region" description="Polar residues" evidence="12">
    <location>
        <begin position="25"/>
        <end position="46"/>
    </location>
</feature>
<sequence length="819" mass="84925">MPHKKRSHGHKRPRAKSEGLVPGGDQQTVASGSQSQAKQVTSTTEASAKPAQYEDKNVSSKPGVTPVPPGPSKAVPKTTTAQSPQNPPETTKTTPITASQSQPVKKDTAGVKVSGDVKGQDTKPKDTKVQTEVAPPKAKTSKPAADVDPFDALAGSLPTENVVATLPVYTGPEVKESGIVSTKSVICGDRDDTLPPGYRHEDLEKKSAAAKPEPVPQDVPKPLSTDEALDSLSAGFLSSAPAAPKTETKPAPTTSPAVSKSAAQTKEEQKPAISAQPVYKPATQVKEEQKPVVSASATVSKSSAPPAAEQKAKVDTKVEKKAEVSATAPVTKSAGPPAEKKSKVEKGDSVSLDALEALGDTLGSAEPVPEPPKVPPECEVKENKSKSEKGVRVGEREDSLAPEHRFKDKNGKHPPPPKKEPSLDPLEALDILSGDFTSSSAAPAVHTLPKGATPSATAGKSTAQDLSAMDSLAGDFVAPSQTTKISSSAPPATKSNEGASMSLDALEALGDSLGSAEPVPEAPKVLPKDMVKEEKLTSKKGVRVGEREDSLPPEFRFKDKDNKHPPPPKKEPSLDPSEALDILSGDFTSSSAAPVVQATPKVATPSAPVKQAPAGDVVSAAAAPAAVKSAPPAKAERQVSQGTSAALDALSDTLADKSPAPAPAPVPTKDLVKEKEAHEEKLVKTGERDDTLPEKFRPTEKDLKAAAQAKAKPPKQPSMDDSTALDLLSSDFSSSPAAPNTNTATTAGPAAQAPDARPKEDKSKAKTEKTKAKVHSRFKIQDSKEKSTPDDPSEQDTKTPSLAKPPSSDMVSTKQGGKS</sequence>
<dbReference type="GeneTree" id="ENSGT00390000002993"/>
<evidence type="ECO:0000256" key="3">
    <source>
        <dbReference type="ARBA" id="ARBA00017619"/>
    </source>
</evidence>
<protein>
    <recommendedName>
        <fullName evidence="3">Calpastatin</fullName>
    </recommendedName>
    <alternativeName>
        <fullName evidence="11">Calpain inhibitor</fullName>
    </alternativeName>
</protein>
<evidence type="ECO:0000256" key="11">
    <source>
        <dbReference type="ARBA" id="ARBA00033013"/>
    </source>
</evidence>
<comment type="function">
    <text evidence="1">Specific inhibition of calpain (calcium-dependent cysteine protease). Plays a key role in postmortem tenderization of meat and have been proposed to be involved in muscle protein degradation in living tissue.</text>
</comment>
<evidence type="ECO:0000256" key="4">
    <source>
        <dbReference type="ARBA" id="ARBA00022499"/>
    </source>
</evidence>
<dbReference type="Ensembl" id="ENSDCDT00010006900.1">
    <property type="protein sequence ID" value="ENSDCDP00010006676.1"/>
    <property type="gene ID" value="ENSDCDG00010002860.1"/>
</dbReference>
<dbReference type="RefSeq" id="XP_028826825.1">
    <property type="nucleotide sequence ID" value="XM_028970992.1"/>
</dbReference>
<dbReference type="Pfam" id="PF00748">
    <property type="entry name" value="Calpain_inhib"/>
    <property type="match status" value="4"/>
</dbReference>
<dbReference type="Proteomes" id="UP000694580">
    <property type="component" value="Chromosome 3"/>
</dbReference>
<reference evidence="13" key="3">
    <citation type="submission" date="2025-09" db="UniProtKB">
        <authorList>
            <consortium name="Ensembl"/>
        </authorList>
    </citation>
    <scope>IDENTIFICATION</scope>
</reference>
<feature type="compositionally biased region" description="Basic and acidic residues" evidence="12">
    <location>
        <begin position="756"/>
        <end position="771"/>
    </location>
</feature>
<dbReference type="AlphaFoldDB" id="A0AAY4AH95"/>
<comment type="similarity">
    <text evidence="2">Belongs to the protease inhibitor I27 (calpastatin) family.</text>
</comment>
<dbReference type="InterPro" id="IPR001259">
    <property type="entry name" value="Prot_inh_calpain"/>
</dbReference>
<feature type="compositionally biased region" description="Basic and acidic residues" evidence="12">
    <location>
        <begin position="670"/>
        <end position="704"/>
    </location>
</feature>
<organism evidence="13 14">
    <name type="scientific">Denticeps clupeoides</name>
    <name type="common">denticle herring</name>
    <dbReference type="NCBI Taxonomy" id="299321"/>
    <lineage>
        <taxon>Eukaryota</taxon>
        <taxon>Metazoa</taxon>
        <taxon>Chordata</taxon>
        <taxon>Craniata</taxon>
        <taxon>Vertebrata</taxon>
        <taxon>Euteleostomi</taxon>
        <taxon>Actinopterygii</taxon>
        <taxon>Neopterygii</taxon>
        <taxon>Teleostei</taxon>
        <taxon>Clupei</taxon>
        <taxon>Clupeiformes</taxon>
        <taxon>Denticipitoidei</taxon>
        <taxon>Denticipitidae</taxon>
        <taxon>Denticeps</taxon>
    </lineage>
</organism>
<dbReference type="GO" id="GO:0010859">
    <property type="term" value="F:calcium-dependent cysteine-type endopeptidase inhibitor activity"/>
    <property type="evidence" value="ECO:0007669"/>
    <property type="project" value="TreeGrafter"/>
</dbReference>
<keyword evidence="7" id="KW-0789">Thiol protease inhibitor</keyword>
<keyword evidence="9" id="KW-0832">Ubl conjugation</keyword>
<feature type="compositionally biased region" description="Basic and acidic residues" evidence="12">
    <location>
        <begin position="338"/>
        <end position="348"/>
    </location>
</feature>
<proteinExistence type="inferred from homology"/>
<feature type="compositionally biased region" description="Polar residues" evidence="12">
    <location>
        <begin position="77"/>
        <end position="103"/>
    </location>
</feature>
<dbReference type="PANTHER" id="PTHR10077">
    <property type="entry name" value="CALPASTATIN"/>
    <property type="match status" value="1"/>
</dbReference>
<dbReference type="GO" id="GO:0005737">
    <property type="term" value="C:cytoplasm"/>
    <property type="evidence" value="ECO:0007669"/>
    <property type="project" value="TreeGrafter"/>
</dbReference>
<reference evidence="13" key="2">
    <citation type="submission" date="2025-08" db="UniProtKB">
        <authorList>
            <consortium name="Ensembl"/>
        </authorList>
    </citation>
    <scope>IDENTIFICATION</scope>
</reference>
<evidence type="ECO:0000313" key="14">
    <source>
        <dbReference type="Proteomes" id="UP000694580"/>
    </source>
</evidence>
<feature type="compositionally biased region" description="Low complexity" evidence="12">
    <location>
        <begin position="134"/>
        <end position="144"/>
    </location>
</feature>
<name>A0AAY4AH95_9TELE</name>
<keyword evidence="5" id="KW-0597">Phosphoprotein</keyword>
<feature type="region of interest" description="Disordered" evidence="12">
    <location>
        <begin position="186"/>
        <end position="464"/>
    </location>
</feature>
<feature type="compositionally biased region" description="Low complexity" evidence="12">
    <location>
        <begin position="643"/>
        <end position="653"/>
    </location>
</feature>
<dbReference type="GeneID" id="114785165"/>
<feature type="compositionally biased region" description="Basic and acidic residues" evidence="12">
    <location>
        <begin position="310"/>
        <end position="323"/>
    </location>
</feature>
<feature type="compositionally biased region" description="Basic and acidic residues" evidence="12">
    <location>
        <begin position="118"/>
        <end position="129"/>
    </location>
</feature>
<evidence type="ECO:0000313" key="13">
    <source>
        <dbReference type="Ensembl" id="ENSDCDP00010006676.1"/>
    </source>
</evidence>
<feature type="compositionally biased region" description="Basic residues" evidence="12">
    <location>
        <begin position="1"/>
        <end position="14"/>
    </location>
</feature>
<keyword evidence="4" id="KW-1017">Isopeptide bond</keyword>
<feature type="compositionally biased region" description="Low complexity" evidence="12">
    <location>
        <begin position="705"/>
        <end position="755"/>
    </location>
</feature>
<evidence type="ECO:0000256" key="8">
    <source>
        <dbReference type="ARBA" id="ARBA00022737"/>
    </source>
</evidence>
<feature type="compositionally biased region" description="Low complexity" evidence="12">
    <location>
        <begin position="612"/>
        <end position="633"/>
    </location>
</feature>
<feature type="region of interest" description="Disordered" evidence="12">
    <location>
        <begin position="481"/>
        <end position="586"/>
    </location>
</feature>
<evidence type="ECO:0000256" key="10">
    <source>
        <dbReference type="ARBA" id="ARBA00022990"/>
    </source>
</evidence>
<feature type="compositionally biased region" description="Polar residues" evidence="12">
    <location>
        <begin position="454"/>
        <end position="464"/>
    </location>
</feature>
<evidence type="ECO:0000256" key="6">
    <source>
        <dbReference type="ARBA" id="ARBA00022690"/>
    </source>
</evidence>
<evidence type="ECO:0000256" key="12">
    <source>
        <dbReference type="SAM" id="MobiDB-lite"/>
    </source>
</evidence>
<feature type="compositionally biased region" description="Basic and acidic residues" evidence="12">
    <location>
        <begin position="376"/>
        <end position="422"/>
    </location>
</feature>
<keyword evidence="14" id="KW-1185">Reference proteome</keyword>
<accession>A0AAY4AH95</accession>
<feature type="compositionally biased region" description="Basic and acidic residues" evidence="12">
    <location>
        <begin position="526"/>
        <end position="573"/>
    </location>
</feature>